<reference evidence="2" key="2">
    <citation type="submission" date="2025-08" db="UniProtKB">
        <authorList>
            <consortium name="Ensembl"/>
        </authorList>
    </citation>
    <scope>IDENTIFICATION</scope>
</reference>
<feature type="compositionally biased region" description="Polar residues" evidence="1">
    <location>
        <begin position="101"/>
        <end position="125"/>
    </location>
</feature>
<dbReference type="PANTHER" id="PTHR16106:SF3">
    <property type="entry name" value="CHROMOSOME 4 OPEN READING FRAME 19"/>
    <property type="match status" value="1"/>
</dbReference>
<dbReference type="KEGG" id="acs:100557119"/>
<gene>
    <name evidence="2" type="primary">c5h4orf19</name>
</gene>
<accession>H9GC66</accession>
<dbReference type="eggNOG" id="ENOG502S5D9">
    <property type="taxonomic scope" value="Eukaryota"/>
</dbReference>
<evidence type="ECO:0000256" key="1">
    <source>
        <dbReference type="SAM" id="MobiDB-lite"/>
    </source>
</evidence>
<dbReference type="RefSeq" id="XP_003226300.1">
    <property type="nucleotide sequence ID" value="XM_003226252.4"/>
</dbReference>
<feature type="region of interest" description="Disordered" evidence="1">
    <location>
        <begin position="208"/>
        <end position="228"/>
    </location>
</feature>
<dbReference type="Proteomes" id="UP000001646">
    <property type="component" value="Unplaced"/>
</dbReference>
<reference evidence="2" key="3">
    <citation type="submission" date="2025-09" db="UniProtKB">
        <authorList>
            <consortium name="Ensembl"/>
        </authorList>
    </citation>
    <scope>IDENTIFICATION</scope>
</reference>
<feature type="region of interest" description="Disordered" evidence="1">
    <location>
        <begin position="101"/>
        <end position="173"/>
    </location>
</feature>
<evidence type="ECO:0000313" key="3">
    <source>
        <dbReference type="Proteomes" id="UP000001646"/>
    </source>
</evidence>
<feature type="compositionally biased region" description="Polar residues" evidence="1">
    <location>
        <begin position="217"/>
        <end position="227"/>
    </location>
</feature>
<dbReference type="STRING" id="28377.ENSACAP00000006852"/>
<dbReference type="GeneTree" id="ENSGT00390000013778"/>
<name>H9GC66_ANOCA</name>
<dbReference type="Bgee" id="ENSACAG00000007017">
    <property type="expression patterns" value="Expressed in liver and 8 other cell types or tissues"/>
</dbReference>
<protein>
    <submittedName>
        <fullName evidence="2">Uncharacterized protein</fullName>
    </submittedName>
</protein>
<dbReference type="GeneID" id="100557119"/>
<dbReference type="CTD" id="55286"/>
<dbReference type="OrthoDB" id="8773301at2759"/>
<dbReference type="Ensembl" id="ENSACAT00000007002.4">
    <property type="protein sequence ID" value="ENSACAP00000006852.4"/>
    <property type="gene ID" value="ENSACAG00000007017.4"/>
</dbReference>
<keyword evidence="3" id="KW-1185">Reference proteome</keyword>
<dbReference type="PANTHER" id="PTHR16106">
    <property type="entry name" value="CHROMOSOME 4 OPEN READING FRAME 19"/>
    <property type="match status" value="1"/>
</dbReference>
<proteinExistence type="predicted"/>
<dbReference type="AlphaFoldDB" id="H9GC66"/>
<dbReference type="Pfam" id="PF15770">
    <property type="entry name" value="DUF4699"/>
    <property type="match status" value="1"/>
</dbReference>
<reference evidence="2" key="1">
    <citation type="submission" date="2009-12" db="EMBL/GenBank/DDBJ databases">
        <title>The Genome Sequence of Anolis carolinensis (Green Anole Lizard).</title>
        <authorList>
            <consortium name="The Genome Sequencing Platform"/>
            <person name="Di Palma F."/>
            <person name="Alfoldi J."/>
            <person name="Heiman D."/>
            <person name="Young S."/>
            <person name="Grabherr M."/>
            <person name="Johnson J."/>
            <person name="Lander E.S."/>
            <person name="Lindblad-Toh K."/>
        </authorList>
    </citation>
    <scope>NUCLEOTIDE SEQUENCE [LARGE SCALE GENOMIC DNA]</scope>
    <source>
        <strain evidence="2">JBL SC #1</strain>
    </source>
</reference>
<dbReference type="HOGENOM" id="CLU_076375_0_0_1"/>
<evidence type="ECO:0000313" key="2">
    <source>
        <dbReference type="Ensembl" id="ENSACAP00000006852.4"/>
    </source>
</evidence>
<sequence>MGCRCCKMIQSYIFDPQEVQTSEYISEINNYKFGEQDRSKFKIRHNNNIQVQKNELQNSEVQPAANRNKLNNTKDATQNHREAALLGEGLGNSTAKCNGIHSSPVLNKNQSKEVNSTQRCSSELSDSSDKRVSQSQTCDNHETQKTEGSPELSLGTAHSVHHVESQCRGKNTASTQGVIQNDRGIGTHQTGPNDPGDVGKLIAVRSKSPLSHHAHAEQSTECMSASRPSKDLTWESKSCNLGEDACRTGLLNPCFEDQISSDPPSPCTKADVASENKYDGHEEAKGEPEDDDADVAEALAALEAATAGEDSEEEEEGY</sequence>
<feature type="compositionally biased region" description="Basic and acidic residues" evidence="1">
    <location>
        <begin position="272"/>
        <end position="287"/>
    </location>
</feature>
<organism evidence="2 3">
    <name type="scientific">Anolis carolinensis</name>
    <name type="common">Green anole</name>
    <name type="synonym">American chameleon</name>
    <dbReference type="NCBI Taxonomy" id="28377"/>
    <lineage>
        <taxon>Eukaryota</taxon>
        <taxon>Metazoa</taxon>
        <taxon>Chordata</taxon>
        <taxon>Craniata</taxon>
        <taxon>Vertebrata</taxon>
        <taxon>Euteleostomi</taxon>
        <taxon>Lepidosauria</taxon>
        <taxon>Squamata</taxon>
        <taxon>Bifurcata</taxon>
        <taxon>Unidentata</taxon>
        <taxon>Episquamata</taxon>
        <taxon>Toxicofera</taxon>
        <taxon>Iguania</taxon>
        <taxon>Dactyloidae</taxon>
        <taxon>Anolis</taxon>
    </lineage>
</organism>
<feature type="region of interest" description="Disordered" evidence="1">
    <location>
        <begin position="257"/>
        <end position="295"/>
    </location>
</feature>
<dbReference type="InterPro" id="IPR031528">
    <property type="entry name" value="C4orf19"/>
</dbReference>
<dbReference type="InParanoid" id="H9GC66"/>